<evidence type="ECO:0000313" key="2">
    <source>
        <dbReference type="EMBL" id="GFQ96941.1"/>
    </source>
</evidence>
<comment type="caution">
    <text evidence="2">The sequence shown here is derived from an EMBL/GenBank/DDBJ whole genome shotgun (WGS) entry which is preliminary data.</text>
</comment>
<evidence type="ECO:0000256" key="1">
    <source>
        <dbReference type="SAM" id="MobiDB-lite"/>
    </source>
</evidence>
<dbReference type="EMBL" id="BMAO01014761">
    <property type="protein sequence ID" value="GFQ96941.1"/>
    <property type="molecule type" value="Genomic_DNA"/>
</dbReference>
<evidence type="ECO:0000313" key="3">
    <source>
        <dbReference type="Proteomes" id="UP000887116"/>
    </source>
</evidence>
<feature type="region of interest" description="Disordered" evidence="1">
    <location>
        <begin position="1"/>
        <end position="73"/>
    </location>
</feature>
<sequence length="73" mass="8370">SQSLRCFDPNPRKPRWSVRSPSQTSRLRDSATNKSFKETEDTKNPTEIMSSESDDISQIKSTPLPHCCEQNEE</sequence>
<feature type="compositionally biased region" description="Polar residues" evidence="1">
    <location>
        <begin position="45"/>
        <end position="61"/>
    </location>
</feature>
<feature type="compositionally biased region" description="Basic and acidic residues" evidence="1">
    <location>
        <begin position="26"/>
        <end position="44"/>
    </location>
</feature>
<accession>A0A8X6G5Z1</accession>
<reference evidence="2" key="1">
    <citation type="submission" date="2020-07" db="EMBL/GenBank/DDBJ databases">
        <title>Multicomponent nature underlies the extraordinary mechanical properties of spider dragline silk.</title>
        <authorList>
            <person name="Kono N."/>
            <person name="Nakamura H."/>
            <person name="Mori M."/>
            <person name="Yoshida Y."/>
            <person name="Ohtoshi R."/>
            <person name="Malay A.D."/>
            <person name="Moran D.A.P."/>
            <person name="Tomita M."/>
            <person name="Numata K."/>
            <person name="Arakawa K."/>
        </authorList>
    </citation>
    <scope>NUCLEOTIDE SEQUENCE</scope>
</reference>
<protein>
    <submittedName>
        <fullName evidence="2">Uncharacterized protein</fullName>
    </submittedName>
</protein>
<name>A0A8X6G5Z1_TRICU</name>
<dbReference type="Proteomes" id="UP000887116">
    <property type="component" value="Unassembled WGS sequence"/>
</dbReference>
<gene>
    <name evidence="2" type="ORF">TNCT_384191</name>
</gene>
<dbReference type="AlphaFoldDB" id="A0A8X6G5Z1"/>
<feature type="non-terminal residue" evidence="2">
    <location>
        <position position="1"/>
    </location>
</feature>
<organism evidence="2 3">
    <name type="scientific">Trichonephila clavata</name>
    <name type="common">Joro spider</name>
    <name type="synonym">Nephila clavata</name>
    <dbReference type="NCBI Taxonomy" id="2740835"/>
    <lineage>
        <taxon>Eukaryota</taxon>
        <taxon>Metazoa</taxon>
        <taxon>Ecdysozoa</taxon>
        <taxon>Arthropoda</taxon>
        <taxon>Chelicerata</taxon>
        <taxon>Arachnida</taxon>
        <taxon>Araneae</taxon>
        <taxon>Araneomorphae</taxon>
        <taxon>Entelegynae</taxon>
        <taxon>Araneoidea</taxon>
        <taxon>Nephilidae</taxon>
        <taxon>Trichonephila</taxon>
    </lineage>
</organism>
<proteinExistence type="predicted"/>
<keyword evidence="3" id="KW-1185">Reference proteome</keyword>